<sequence length="192" mass="20015">MAVVLVVAAPGGDPGGGIRSPHVAAQRPSSIRSAPPRCGAARHGQTLGGGGGGRRRRGIPLPTRAQGGPVPWIAATRIRDRECVADLEASTAAAARRRRRRDRDRGGRREEARREGISLSSLSVSRESRRREGDAPGGGGGGVVRVGLDQTGPDESCWAGSQRWCGAKRVSCCGCGCRRGHGDRTTCAGVIH</sequence>
<evidence type="ECO:0000313" key="2">
    <source>
        <dbReference type="EMBL" id="BAD09538.1"/>
    </source>
</evidence>
<evidence type="ECO:0000313" key="3">
    <source>
        <dbReference type="Proteomes" id="UP000000763"/>
    </source>
</evidence>
<dbReference type="EMBL" id="AP004584">
    <property type="protein sequence ID" value="BAD09538.1"/>
    <property type="molecule type" value="Genomic_DNA"/>
</dbReference>
<dbReference type="AlphaFoldDB" id="Q6ZC57"/>
<accession>Q6ZC57</accession>
<evidence type="ECO:0000256" key="1">
    <source>
        <dbReference type="SAM" id="MobiDB-lite"/>
    </source>
</evidence>
<name>Q6ZC57_ORYSJ</name>
<feature type="compositionally biased region" description="Basic and acidic residues" evidence="1">
    <location>
        <begin position="103"/>
        <end position="116"/>
    </location>
</feature>
<protein>
    <submittedName>
        <fullName evidence="2">Uncharacterized protein</fullName>
    </submittedName>
</protein>
<dbReference type="Proteomes" id="UP000000763">
    <property type="component" value="Chromosome 8"/>
</dbReference>
<reference evidence="3" key="2">
    <citation type="journal article" date="2008" name="Nucleic Acids Res.">
        <title>The rice annotation project database (RAP-DB): 2008 update.</title>
        <authorList>
            <consortium name="The rice annotation project (RAP)"/>
        </authorList>
    </citation>
    <scope>GENOME REANNOTATION</scope>
    <source>
        <strain evidence="3">cv. Nipponbare</strain>
    </source>
</reference>
<feature type="compositionally biased region" description="Gly residues" evidence="1">
    <location>
        <begin position="135"/>
        <end position="144"/>
    </location>
</feature>
<reference evidence="3" key="1">
    <citation type="journal article" date="2005" name="Nature">
        <title>The map-based sequence of the rice genome.</title>
        <authorList>
            <consortium name="International rice genome sequencing project (IRGSP)"/>
            <person name="Matsumoto T."/>
            <person name="Wu J."/>
            <person name="Kanamori H."/>
            <person name="Katayose Y."/>
            <person name="Fujisawa M."/>
            <person name="Namiki N."/>
            <person name="Mizuno H."/>
            <person name="Yamamoto K."/>
            <person name="Antonio B.A."/>
            <person name="Baba T."/>
            <person name="Sakata K."/>
            <person name="Nagamura Y."/>
            <person name="Aoki H."/>
            <person name="Arikawa K."/>
            <person name="Arita K."/>
            <person name="Bito T."/>
            <person name="Chiden Y."/>
            <person name="Fujitsuka N."/>
            <person name="Fukunaka R."/>
            <person name="Hamada M."/>
            <person name="Harada C."/>
            <person name="Hayashi A."/>
            <person name="Hijishita S."/>
            <person name="Honda M."/>
            <person name="Hosokawa S."/>
            <person name="Ichikawa Y."/>
            <person name="Idonuma A."/>
            <person name="Iijima M."/>
            <person name="Ikeda M."/>
            <person name="Ikeno M."/>
            <person name="Ito K."/>
            <person name="Ito S."/>
            <person name="Ito T."/>
            <person name="Ito Y."/>
            <person name="Ito Y."/>
            <person name="Iwabuchi A."/>
            <person name="Kamiya K."/>
            <person name="Karasawa W."/>
            <person name="Kurita K."/>
            <person name="Katagiri S."/>
            <person name="Kikuta A."/>
            <person name="Kobayashi H."/>
            <person name="Kobayashi N."/>
            <person name="Machita K."/>
            <person name="Maehara T."/>
            <person name="Masukawa M."/>
            <person name="Mizubayashi T."/>
            <person name="Mukai Y."/>
            <person name="Nagasaki H."/>
            <person name="Nagata Y."/>
            <person name="Naito S."/>
            <person name="Nakashima M."/>
            <person name="Nakama Y."/>
            <person name="Nakamichi Y."/>
            <person name="Nakamura M."/>
            <person name="Meguro A."/>
            <person name="Negishi M."/>
            <person name="Ohta I."/>
            <person name="Ohta T."/>
            <person name="Okamoto M."/>
            <person name="Ono N."/>
            <person name="Saji S."/>
            <person name="Sakaguchi M."/>
            <person name="Sakai K."/>
            <person name="Shibata M."/>
            <person name="Shimokawa T."/>
            <person name="Song J."/>
            <person name="Takazaki Y."/>
            <person name="Terasawa K."/>
            <person name="Tsugane M."/>
            <person name="Tsuji K."/>
            <person name="Ueda S."/>
            <person name="Waki K."/>
            <person name="Yamagata H."/>
            <person name="Yamamoto M."/>
            <person name="Yamamoto S."/>
            <person name="Yamane H."/>
            <person name="Yoshiki S."/>
            <person name="Yoshihara R."/>
            <person name="Yukawa K."/>
            <person name="Zhong H."/>
            <person name="Yano M."/>
            <person name="Yuan Q."/>
            <person name="Ouyang S."/>
            <person name="Liu J."/>
            <person name="Jones K.M."/>
            <person name="Gansberger K."/>
            <person name="Moffat K."/>
            <person name="Hill J."/>
            <person name="Bera J."/>
            <person name="Fadrosh D."/>
            <person name="Jin S."/>
            <person name="Johri S."/>
            <person name="Kim M."/>
            <person name="Overton L."/>
            <person name="Reardon M."/>
            <person name="Tsitrin T."/>
            <person name="Vuong H."/>
            <person name="Weaver B."/>
            <person name="Ciecko A."/>
            <person name="Tallon L."/>
            <person name="Jackson J."/>
            <person name="Pai G."/>
            <person name="Aken S.V."/>
            <person name="Utterback T."/>
            <person name="Reidmuller S."/>
            <person name="Feldblyum T."/>
            <person name="Hsiao J."/>
            <person name="Zismann V."/>
            <person name="Iobst S."/>
            <person name="de Vazeille A.R."/>
            <person name="Buell C.R."/>
            <person name="Ying K."/>
            <person name="Li Y."/>
            <person name="Lu T."/>
            <person name="Huang Y."/>
            <person name="Zhao Q."/>
            <person name="Feng Q."/>
            <person name="Zhang L."/>
            <person name="Zhu J."/>
            <person name="Weng Q."/>
            <person name="Mu J."/>
            <person name="Lu Y."/>
            <person name="Fan D."/>
            <person name="Liu Y."/>
            <person name="Guan J."/>
            <person name="Zhang Y."/>
            <person name="Yu S."/>
            <person name="Liu X."/>
            <person name="Zhang Y."/>
            <person name="Hong G."/>
            <person name="Han B."/>
            <person name="Choisne N."/>
            <person name="Demange N."/>
            <person name="Orjeda G."/>
            <person name="Samain S."/>
            <person name="Cattolico L."/>
            <person name="Pelletier E."/>
            <person name="Couloux A."/>
            <person name="Segurens B."/>
            <person name="Wincker P."/>
            <person name="D'Hont A."/>
            <person name="Scarpelli C."/>
            <person name="Weissenbach J."/>
            <person name="Salanoubat M."/>
            <person name="Quetier F."/>
            <person name="Yu Y."/>
            <person name="Kim H.R."/>
            <person name="Rambo T."/>
            <person name="Currie J."/>
            <person name="Collura K."/>
            <person name="Luo M."/>
            <person name="Yang T."/>
            <person name="Ammiraju J.S.S."/>
            <person name="Engler F."/>
            <person name="Soderlund C."/>
            <person name="Wing R.A."/>
            <person name="Palmer L.E."/>
            <person name="de la Bastide M."/>
            <person name="Spiegel L."/>
            <person name="Nascimento L."/>
            <person name="Zutavern T."/>
            <person name="O'Shaughnessy A."/>
            <person name="Dike S."/>
            <person name="Dedhia N."/>
            <person name="Preston R."/>
            <person name="Balija V."/>
            <person name="McCombie W.R."/>
            <person name="Chow T."/>
            <person name="Chen H."/>
            <person name="Chung M."/>
            <person name="Chen C."/>
            <person name="Shaw J."/>
            <person name="Wu H."/>
            <person name="Hsiao K."/>
            <person name="Chao Y."/>
            <person name="Chu M."/>
            <person name="Cheng C."/>
            <person name="Hour A."/>
            <person name="Lee P."/>
            <person name="Lin S."/>
            <person name="Lin Y."/>
            <person name="Liou J."/>
            <person name="Liu S."/>
            <person name="Hsing Y."/>
            <person name="Raghuvanshi S."/>
            <person name="Mohanty A."/>
            <person name="Bharti A.K."/>
            <person name="Gaur A."/>
            <person name="Gupta V."/>
            <person name="Kumar D."/>
            <person name="Ravi V."/>
            <person name="Vij S."/>
            <person name="Kapur A."/>
            <person name="Khurana P."/>
            <person name="Khurana P."/>
            <person name="Khurana J.P."/>
            <person name="Tyagi A.K."/>
            <person name="Gaikwad K."/>
            <person name="Singh A."/>
            <person name="Dalal V."/>
            <person name="Srivastava S."/>
            <person name="Dixit A."/>
            <person name="Pal A.K."/>
            <person name="Ghazi I.A."/>
            <person name="Yadav M."/>
            <person name="Pandit A."/>
            <person name="Bhargava A."/>
            <person name="Sureshbabu K."/>
            <person name="Batra K."/>
            <person name="Sharma T.R."/>
            <person name="Mohapatra T."/>
            <person name="Singh N.K."/>
            <person name="Messing J."/>
            <person name="Nelson A.B."/>
            <person name="Fuks G."/>
            <person name="Kavchok S."/>
            <person name="Keizer G."/>
            <person name="Linton E."/>
            <person name="Llaca V."/>
            <person name="Song R."/>
            <person name="Tanyolac B."/>
            <person name="Young S."/>
            <person name="Ho-Il K."/>
            <person name="Hahn J.H."/>
            <person name="Sangsakoo G."/>
            <person name="Vanavichit A."/>
            <person name="de Mattos Luiz.A.T."/>
            <person name="Zimmer P.D."/>
            <person name="Malone G."/>
            <person name="Dellagostin O."/>
            <person name="de Oliveira A.C."/>
            <person name="Bevan M."/>
            <person name="Bancroft I."/>
            <person name="Minx P."/>
            <person name="Cordum H."/>
            <person name="Wilson R."/>
            <person name="Cheng Z."/>
            <person name="Jin W."/>
            <person name="Jiang J."/>
            <person name="Leong S.A."/>
            <person name="Iwama H."/>
            <person name="Gojobori T."/>
            <person name="Itoh T."/>
            <person name="Niimura Y."/>
            <person name="Fujii Y."/>
            <person name="Habara T."/>
            <person name="Sakai H."/>
            <person name="Sato Y."/>
            <person name="Wilson G."/>
            <person name="Kumar K."/>
            <person name="McCouch S."/>
            <person name="Juretic N."/>
            <person name="Hoen D."/>
            <person name="Wright S."/>
            <person name="Bruskiewich R."/>
            <person name="Bureau T."/>
            <person name="Miyao A."/>
            <person name="Hirochika H."/>
            <person name="Nishikawa T."/>
            <person name="Kadowaki K."/>
            <person name="Sugiura M."/>
            <person name="Burr B."/>
            <person name="Sasaki T."/>
        </authorList>
    </citation>
    <scope>NUCLEOTIDE SEQUENCE [LARGE SCALE GENOMIC DNA]</scope>
    <source>
        <strain evidence="3">cv. Nipponbare</strain>
    </source>
</reference>
<feature type="region of interest" description="Disordered" evidence="1">
    <location>
        <begin position="10"/>
        <end position="68"/>
    </location>
</feature>
<proteinExistence type="predicted"/>
<gene>
    <name evidence="2" type="primary">P0007D08.33</name>
</gene>
<organism evidence="2 3">
    <name type="scientific">Oryza sativa subsp. japonica</name>
    <name type="common">Rice</name>
    <dbReference type="NCBI Taxonomy" id="39947"/>
    <lineage>
        <taxon>Eukaryota</taxon>
        <taxon>Viridiplantae</taxon>
        <taxon>Streptophyta</taxon>
        <taxon>Embryophyta</taxon>
        <taxon>Tracheophyta</taxon>
        <taxon>Spermatophyta</taxon>
        <taxon>Magnoliopsida</taxon>
        <taxon>Liliopsida</taxon>
        <taxon>Poales</taxon>
        <taxon>Poaceae</taxon>
        <taxon>BOP clade</taxon>
        <taxon>Oryzoideae</taxon>
        <taxon>Oryzeae</taxon>
        <taxon>Oryzinae</taxon>
        <taxon>Oryza</taxon>
        <taxon>Oryza sativa</taxon>
    </lineage>
</organism>
<feature type="region of interest" description="Disordered" evidence="1">
    <location>
        <begin position="89"/>
        <end position="146"/>
    </location>
</feature>